<dbReference type="Proteomes" id="UP000182409">
    <property type="component" value="Unassembled WGS sequence"/>
</dbReference>
<proteinExistence type="predicted"/>
<reference evidence="2 3" key="1">
    <citation type="submission" date="2016-10" db="EMBL/GenBank/DDBJ databases">
        <authorList>
            <person name="de Groot N.N."/>
        </authorList>
    </citation>
    <scope>NUCLEOTIDE SEQUENCE [LARGE SCALE GENOMIC DNA]</scope>
    <source>
        <strain evidence="2 3">AB35.6</strain>
    </source>
</reference>
<feature type="domain" description="Right handed beta helix" evidence="1">
    <location>
        <begin position="310"/>
        <end position="387"/>
    </location>
</feature>
<dbReference type="EMBL" id="FNSD01000001">
    <property type="protein sequence ID" value="SEB70761.1"/>
    <property type="molecule type" value="Genomic_DNA"/>
</dbReference>
<organism evidence="2 3">
    <name type="scientific">Terriglobus roseus</name>
    <dbReference type="NCBI Taxonomy" id="392734"/>
    <lineage>
        <taxon>Bacteria</taxon>
        <taxon>Pseudomonadati</taxon>
        <taxon>Acidobacteriota</taxon>
        <taxon>Terriglobia</taxon>
        <taxon>Terriglobales</taxon>
        <taxon>Acidobacteriaceae</taxon>
        <taxon>Terriglobus</taxon>
    </lineage>
</organism>
<dbReference type="InterPro" id="IPR012334">
    <property type="entry name" value="Pectin_lyas_fold"/>
</dbReference>
<dbReference type="PANTHER" id="PTHR36453">
    <property type="entry name" value="SECRETED PROTEIN-RELATED"/>
    <property type="match status" value="1"/>
</dbReference>
<gene>
    <name evidence="2" type="ORF">SAMN05443244_1618</name>
</gene>
<dbReference type="PANTHER" id="PTHR36453:SF1">
    <property type="entry name" value="RIGHT HANDED BETA HELIX DOMAIN-CONTAINING PROTEIN"/>
    <property type="match status" value="1"/>
</dbReference>
<evidence type="ECO:0000259" key="1">
    <source>
        <dbReference type="Pfam" id="PF13229"/>
    </source>
</evidence>
<dbReference type="SUPFAM" id="SSF51126">
    <property type="entry name" value="Pectin lyase-like"/>
    <property type="match status" value="1"/>
</dbReference>
<evidence type="ECO:0000313" key="3">
    <source>
        <dbReference type="Proteomes" id="UP000182409"/>
    </source>
</evidence>
<accession>A0A1H4LJD4</accession>
<sequence length="736" mass="81335">MRGIRYLPVESRVFPGALLILMYARSLMALLLLALCSAAPLHGEDLYVSPRGADTNPGTKARPFASLERARDAARAARHDAPITIWLRAGEYRRTTTFALTSADSGTAMAPVIYRAMPGEKVRLVGGAPITHFRKWHDKILRADLRAQGITNYGEIVSRGMGRPNLAALELFFQGRPMTLARWPNTGWAYTAAATRDKSQNQFAYEGERAARWAKAPDAWVHGYWYYDWADHYERITAIDTAHHVIDTAAPNPNYNYRAGQRWQLVNVLEELDEPGEWYLDRAAGVLYFWPPSPIASGTAEVSLLDKPLVSVEGASYVEFHDMDFALTRADGIVFQDGDHDRIQHCTIANTGNAGVVIRGGAGDAVEDSEIRATGDGGIVLDGGDRRTLTAAAHVAARNHIHDYARWSRTYTPAINVSGVGNRVTGNTIDHAPHFAIWVHGNEHLIEANDIHTVAMETADASAYYIGADTTERGNTVRDNYFHNLGLGDINAIYLDDESSGSFVTGNVIRGSARGVKIGGGNDNVLEQNRFVDDDIGVHFDARGMGWQKAYFDGTNPALLNRLKAMPYKEEPWRSRYPQLLQFLDQPPGMPTGNAIHDNQCWCRVWVDYRDKLTEKNMDSSGNQIHPQGPVWNPAWIRGMGLAIDTPQVARRLTEVSPTQAKLTIENQGRSTQTGTFQMWTDQGAEGGTIAPTEIPFSLKPGEKTERMITVQHGSPIRLGAYLKGESFVPSGIPMK</sequence>
<dbReference type="Pfam" id="PF13229">
    <property type="entry name" value="Beta_helix"/>
    <property type="match status" value="2"/>
</dbReference>
<feature type="domain" description="Right handed beta helix" evidence="1">
    <location>
        <begin position="414"/>
        <end position="541"/>
    </location>
</feature>
<dbReference type="Gene3D" id="2.160.20.10">
    <property type="entry name" value="Single-stranded right-handed beta-helix, Pectin lyase-like"/>
    <property type="match status" value="2"/>
</dbReference>
<name>A0A1H4LJD4_9BACT</name>
<dbReference type="InterPro" id="IPR006626">
    <property type="entry name" value="PbH1"/>
</dbReference>
<dbReference type="InterPro" id="IPR039448">
    <property type="entry name" value="Beta_helix"/>
</dbReference>
<evidence type="ECO:0000313" key="2">
    <source>
        <dbReference type="EMBL" id="SEB70761.1"/>
    </source>
</evidence>
<dbReference type="InterPro" id="IPR011050">
    <property type="entry name" value="Pectin_lyase_fold/virulence"/>
</dbReference>
<dbReference type="SMART" id="SM00710">
    <property type="entry name" value="PbH1"/>
    <property type="match status" value="7"/>
</dbReference>
<protein>
    <submittedName>
        <fullName evidence="2">Parallel beta-helix repeat (Two copies)</fullName>
    </submittedName>
</protein>
<dbReference type="AlphaFoldDB" id="A0A1H4LJD4"/>